<reference evidence="1 3" key="1">
    <citation type="journal article" date="2008" name="Science">
        <title>The Physcomitrella genome reveals evolutionary insights into the conquest of land by plants.</title>
        <authorList>
            <person name="Rensing S."/>
            <person name="Lang D."/>
            <person name="Zimmer A."/>
            <person name="Terry A."/>
            <person name="Salamov A."/>
            <person name="Shapiro H."/>
            <person name="Nishiyama T."/>
            <person name="Perroud P.-F."/>
            <person name="Lindquist E."/>
            <person name="Kamisugi Y."/>
            <person name="Tanahashi T."/>
            <person name="Sakakibara K."/>
            <person name="Fujita T."/>
            <person name="Oishi K."/>
            <person name="Shin-I T."/>
            <person name="Kuroki Y."/>
            <person name="Toyoda A."/>
            <person name="Suzuki Y."/>
            <person name="Hashimoto A."/>
            <person name="Yamaguchi K."/>
            <person name="Sugano A."/>
            <person name="Kohara Y."/>
            <person name="Fujiyama A."/>
            <person name="Anterola A."/>
            <person name="Aoki S."/>
            <person name="Ashton N."/>
            <person name="Barbazuk W.B."/>
            <person name="Barker E."/>
            <person name="Bennetzen J."/>
            <person name="Bezanilla M."/>
            <person name="Blankenship R."/>
            <person name="Cho S.H."/>
            <person name="Dutcher S."/>
            <person name="Estelle M."/>
            <person name="Fawcett J.A."/>
            <person name="Gundlach H."/>
            <person name="Hanada K."/>
            <person name="Heyl A."/>
            <person name="Hicks K.A."/>
            <person name="Hugh J."/>
            <person name="Lohr M."/>
            <person name="Mayer K."/>
            <person name="Melkozernov A."/>
            <person name="Murata T."/>
            <person name="Nelson D."/>
            <person name="Pils B."/>
            <person name="Prigge M."/>
            <person name="Reiss B."/>
            <person name="Renner T."/>
            <person name="Rombauts S."/>
            <person name="Rushton P."/>
            <person name="Sanderfoot A."/>
            <person name="Schween G."/>
            <person name="Shiu S.-H."/>
            <person name="Stueber K."/>
            <person name="Theodoulou F.L."/>
            <person name="Tu H."/>
            <person name="Van de Peer Y."/>
            <person name="Verrier P.J."/>
            <person name="Waters E."/>
            <person name="Wood A."/>
            <person name="Yang L."/>
            <person name="Cove D."/>
            <person name="Cuming A."/>
            <person name="Hasebe M."/>
            <person name="Lucas S."/>
            <person name="Mishler D.B."/>
            <person name="Reski R."/>
            <person name="Grigoriev I."/>
            <person name="Quatrano R.S."/>
            <person name="Boore J.L."/>
        </authorList>
    </citation>
    <scope>NUCLEOTIDE SEQUENCE [LARGE SCALE GENOMIC DNA]</scope>
    <source>
        <strain evidence="2 3">cv. Gransden 2004</strain>
    </source>
</reference>
<protein>
    <submittedName>
        <fullName evidence="1 2">Uncharacterized protein</fullName>
    </submittedName>
</protein>
<reference evidence="2" key="3">
    <citation type="submission" date="2020-12" db="UniProtKB">
        <authorList>
            <consortium name="EnsemblPlants"/>
        </authorList>
    </citation>
    <scope>IDENTIFICATION</scope>
</reference>
<dbReference type="AlphaFoldDB" id="A0A2K1IVZ5"/>
<keyword evidence="3" id="KW-1185">Reference proteome</keyword>
<dbReference type="EnsemblPlants" id="Pp3c20_20990V3.1">
    <property type="protein sequence ID" value="Pp3c20_20990V3.1"/>
    <property type="gene ID" value="Pp3c20_20990"/>
</dbReference>
<name>A0A2K1IVZ5_PHYPA</name>
<sequence>MVITWCEVSDYLRLRPFAISVWNLVYSSIKFLIVCALSTGVSSPLNTYGPGMAWFADPEAPPPPFLKFSNLFSSFLLQTKHTFIFFSQHGERGESRENFNQFQW</sequence>
<evidence type="ECO:0000313" key="3">
    <source>
        <dbReference type="Proteomes" id="UP000006727"/>
    </source>
</evidence>
<organism evidence="1">
    <name type="scientific">Physcomitrium patens</name>
    <name type="common">Spreading-leaved earth moss</name>
    <name type="synonym">Physcomitrella patens</name>
    <dbReference type="NCBI Taxonomy" id="3218"/>
    <lineage>
        <taxon>Eukaryota</taxon>
        <taxon>Viridiplantae</taxon>
        <taxon>Streptophyta</taxon>
        <taxon>Embryophyta</taxon>
        <taxon>Bryophyta</taxon>
        <taxon>Bryophytina</taxon>
        <taxon>Bryopsida</taxon>
        <taxon>Funariidae</taxon>
        <taxon>Funariales</taxon>
        <taxon>Funariaceae</taxon>
        <taxon>Physcomitrium</taxon>
    </lineage>
</organism>
<dbReference type="Proteomes" id="UP000006727">
    <property type="component" value="Chromosome 20"/>
</dbReference>
<proteinExistence type="predicted"/>
<accession>A0A2K1IVZ5</accession>
<dbReference type="EMBL" id="ABEU02000020">
    <property type="protein sequence ID" value="PNR33452.1"/>
    <property type="molecule type" value="Genomic_DNA"/>
</dbReference>
<gene>
    <name evidence="1" type="ORF">PHYPA_025396</name>
</gene>
<evidence type="ECO:0000313" key="2">
    <source>
        <dbReference type="EnsemblPlants" id="Pp3c20_20990V3.1"/>
    </source>
</evidence>
<reference evidence="1 3" key="2">
    <citation type="journal article" date="2018" name="Plant J.">
        <title>The Physcomitrella patens chromosome-scale assembly reveals moss genome structure and evolution.</title>
        <authorList>
            <person name="Lang D."/>
            <person name="Ullrich K.K."/>
            <person name="Murat F."/>
            <person name="Fuchs J."/>
            <person name="Jenkins J."/>
            <person name="Haas F.B."/>
            <person name="Piednoel M."/>
            <person name="Gundlach H."/>
            <person name="Van Bel M."/>
            <person name="Meyberg R."/>
            <person name="Vives C."/>
            <person name="Morata J."/>
            <person name="Symeonidi A."/>
            <person name="Hiss M."/>
            <person name="Muchero W."/>
            <person name="Kamisugi Y."/>
            <person name="Saleh O."/>
            <person name="Blanc G."/>
            <person name="Decker E.L."/>
            <person name="van Gessel N."/>
            <person name="Grimwood J."/>
            <person name="Hayes R.D."/>
            <person name="Graham S.W."/>
            <person name="Gunter L.E."/>
            <person name="McDaniel S.F."/>
            <person name="Hoernstein S.N.W."/>
            <person name="Larsson A."/>
            <person name="Li F.W."/>
            <person name="Perroud P.F."/>
            <person name="Phillips J."/>
            <person name="Ranjan P."/>
            <person name="Rokshar D.S."/>
            <person name="Rothfels C.J."/>
            <person name="Schneider L."/>
            <person name="Shu S."/>
            <person name="Stevenson D.W."/>
            <person name="Thummler F."/>
            <person name="Tillich M."/>
            <person name="Villarreal Aguilar J.C."/>
            <person name="Widiez T."/>
            <person name="Wong G.K."/>
            <person name="Wymore A."/>
            <person name="Zhang Y."/>
            <person name="Zimmer A.D."/>
            <person name="Quatrano R.S."/>
            <person name="Mayer K.F.X."/>
            <person name="Goodstein D."/>
            <person name="Casacuberta J.M."/>
            <person name="Vandepoele K."/>
            <person name="Reski R."/>
            <person name="Cuming A.C."/>
            <person name="Tuskan G.A."/>
            <person name="Maumus F."/>
            <person name="Salse J."/>
            <person name="Schmutz J."/>
            <person name="Rensing S.A."/>
        </authorList>
    </citation>
    <scope>NUCLEOTIDE SEQUENCE [LARGE SCALE GENOMIC DNA]</scope>
    <source>
        <strain evidence="2 3">cv. Gransden 2004</strain>
    </source>
</reference>
<evidence type="ECO:0000313" key="1">
    <source>
        <dbReference type="EMBL" id="PNR33452.1"/>
    </source>
</evidence>
<dbReference type="InParanoid" id="A0A2K1IVZ5"/>
<dbReference type="Gramene" id="Pp3c20_20990V3.1">
    <property type="protein sequence ID" value="Pp3c20_20990V3.1"/>
    <property type="gene ID" value="Pp3c20_20990"/>
</dbReference>